<dbReference type="RefSeq" id="WP_379881301.1">
    <property type="nucleotide sequence ID" value="NZ_JBHPON010000003.1"/>
</dbReference>
<dbReference type="InterPro" id="IPR029063">
    <property type="entry name" value="SAM-dependent_MTases_sf"/>
</dbReference>
<dbReference type="Gene3D" id="3.40.50.150">
    <property type="entry name" value="Vaccinia Virus protein VP39"/>
    <property type="match status" value="1"/>
</dbReference>
<comment type="caution">
    <text evidence="2">The sequence shown here is derived from an EMBL/GenBank/DDBJ whole genome shotgun (WGS) entry which is preliminary data.</text>
</comment>
<dbReference type="InterPro" id="IPR052514">
    <property type="entry name" value="SAM-dependent_MTase"/>
</dbReference>
<dbReference type="InterPro" id="IPR006342">
    <property type="entry name" value="FkbM_mtfrase"/>
</dbReference>
<evidence type="ECO:0000313" key="2">
    <source>
        <dbReference type="EMBL" id="MFC6037301.1"/>
    </source>
</evidence>
<dbReference type="CDD" id="cd02440">
    <property type="entry name" value="AdoMet_MTases"/>
    <property type="match status" value="1"/>
</dbReference>
<dbReference type="NCBIfam" id="TIGR01444">
    <property type="entry name" value="fkbM_fam"/>
    <property type="match status" value="1"/>
</dbReference>
<evidence type="ECO:0000259" key="1">
    <source>
        <dbReference type="Pfam" id="PF05050"/>
    </source>
</evidence>
<organism evidence="2 3">
    <name type="scientific">Hyphococcus aureus</name>
    <dbReference type="NCBI Taxonomy" id="2666033"/>
    <lineage>
        <taxon>Bacteria</taxon>
        <taxon>Pseudomonadati</taxon>
        <taxon>Pseudomonadota</taxon>
        <taxon>Alphaproteobacteria</taxon>
        <taxon>Parvularculales</taxon>
        <taxon>Parvularculaceae</taxon>
        <taxon>Hyphococcus</taxon>
    </lineage>
</organism>
<keyword evidence="3" id="KW-1185">Reference proteome</keyword>
<feature type="domain" description="Methyltransferase FkbM" evidence="1">
    <location>
        <begin position="93"/>
        <end position="245"/>
    </location>
</feature>
<dbReference type="GO" id="GO:0008168">
    <property type="term" value="F:methyltransferase activity"/>
    <property type="evidence" value="ECO:0007669"/>
    <property type="project" value="UniProtKB-KW"/>
</dbReference>
<dbReference type="Proteomes" id="UP001596116">
    <property type="component" value="Unassembled WGS sequence"/>
</dbReference>
<keyword evidence="2" id="KW-0808">Transferase</keyword>
<dbReference type="GO" id="GO:0032259">
    <property type="term" value="P:methylation"/>
    <property type="evidence" value="ECO:0007669"/>
    <property type="project" value="UniProtKB-KW"/>
</dbReference>
<name>A0ABW1L1F7_9PROT</name>
<dbReference type="PANTHER" id="PTHR34203:SF15">
    <property type="entry name" value="SLL1173 PROTEIN"/>
    <property type="match status" value="1"/>
</dbReference>
<dbReference type="Pfam" id="PF05050">
    <property type="entry name" value="Methyltransf_21"/>
    <property type="match status" value="1"/>
</dbReference>
<evidence type="ECO:0000313" key="3">
    <source>
        <dbReference type="Proteomes" id="UP001596116"/>
    </source>
</evidence>
<proteinExistence type="predicted"/>
<accession>A0ABW1L1F7</accession>
<dbReference type="EMBL" id="JBHPON010000003">
    <property type="protein sequence ID" value="MFC6037301.1"/>
    <property type="molecule type" value="Genomic_DNA"/>
</dbReference>
<dbReference type="SUPFAM" id="SSF53335">
    <property type="entry name" value="S-adenosyl-L-methionine-dependent methyltransferases"/>
    <property type="match status" value="1"/>
</dbReference>
<sequence>MAAAIEGFPLKQKLKLLRQRAYAALSYRGHVPLSVSADPLGAVIHVDGMSVYAPSALRWKLYKKGWAARLDQLEREYGVGRHMNLNEVSTILDIGANAGEFAYVAARYGARIHCVEPDPKVFACLKANTSALSGVSIYDALIWKENADLAFFSAPDTADSSVFDEGQGDKITKPAVTVERFCADNMIAQIDLLKCDAEGAEPEILEGIGAMFPNIRVIALDTGAERRGARTHRECRTLLEANGFSVFDEKIGKRLMTFGVNPALKNHPDAAQK</sequence>
<reference evidence="2 3" key="1">
    <citation type="submission" date="2024-09" db="EMBL/GenBank/DDBJ databases">
        <authorList>
            <person name="Zhang Z.-H."/>
        </authorList>
    </citation>
    <scope>NUCLEOTIDE SEQUENCE [LARGE SCALE GENOMIC DNA]</scope>
    <source>
        <strain evidence="2 3">HHTR114</strain>
    </source>
</reference>
<dbReference type="PANTHER" id="PTHR34203">
    <property type="entry name" value="METHYLTRANSFERASE, FKBM FAMILY PROTEIN"/>
    <property type="match status" value="1"/>
</dbReference>
<keyword evidence="2" id="KW-0489">Methyltransferase</keyword>
<gene>
    <name evidence="2" type="ORF">ACFMB1_17215</name>
</gene>
<protein>
    <submittedName>
        <fullName evidence="2">FkbM family methyltransferase</fullName>
    </submittedName>
</protein>